<name>A0A8K0RVV2_9HYPO</name>
<evidence type="ECO:0000313" key="4">
    <source>
        <dbReference type="Proteomes" id="UP000813427"/>
    </source>
</evidence>
<keyword evidence="4" id="KW-1185">Reference proteome</keyword>
<evidence type="ECO:0000313" key="3">
    <source>
        <dbReference type="EMBL" id="KAH7245235.1"/>
    </source>
</evidence>
<accession>A0A8K0RVV2</accession>
<dbReference type="PANTHER" id="PTHR47843">
    <property type="entry name" value="BTB DOMAIN-CONTAINING PROTEIN-RELATED"/>
    <property type="match status" value="1"/>
</dbReference>
<feature type="region of interest" description="Disordered" evidence="1">
    <location>
        <begin position="111"/>
        <end position="221"/>
    </location>
</feature>
<proteinExistence type="predicted"/>
<feature type="compositionally biased region" description="Polar residues" evidence="1">
    <location>
        <begin position="212"/>
        <end position="221"/>
    </location>
</feature>
<dbReference type="Pfam" id="PF00651">
    <property type="entry name" value="BTB"/>
    <property type="match status" value="1"/>
</dbReference>
<dbReference type="PANTHER" id="PTHR47843:SF5">
    <property type="entry name" value="BTB_POZ DOMAIN PROTEIN"/>
    <property type="match status" value="1"/>
</dbReference>
<dbReference type="InterPro" id="IPR011333">
    <property type="entry name" value="SKP1/BTB/POZ_sf"/>
</dbReference>
<dbReference type="AlphaFoldDB" id="A0A8K0RVV2"/>
<feature type="domain" description="BTB" evidence="2">
    <location>
        <begin position="26"/>
        <end position="93"/>
    </location>
</feature>
<comment type="caution">
    <text evidence="3">The sequence shown here is derived from an EMBL/GenBank/DDBJ whole genome shotgun (WGS) entry which is preliminary data.</text>
</comment>
<sequence>MPRVAMQDLKAHTESIARLLTTGDYSDLTVICGDDRYKVHKAIVCSRSPFFKRACDGNFEESQTSEVKLPDDDPVAVQMMIEYLYRHTYTPPSPGTHASTLKAELSATANSAKRKKEIEQWGAPFVGNKRMKEQDGRPSSNNSSPGAAIPATPSSSDSIHPTRQSLFSLGTQPAASPASAHSASQSGTQPTRLPVFGSYSVQLTPNPPLPSTQPSEPNQAPPSNLCLHAKVYALGEKYGIWLLKVFALRSFEAEVESHLQSKDFLLAIEEAYTSTIEEDRRLRDVIVKTMKKHKDLLKKPSVQAIVKSTQLGYDLLMKFASEEEEK</sequence>
<feature type="compositionally biased region" description="Low complexity" evidence="1">
    <location>
        <begin position="172"/>
        <end position="186"/>
    </location>
</feature>
<protein>
    <recommendedName>
        <fullName evidence="2">BTB domain-containing protein</fullName>
    </recommendedName>
</protein>
<dbReference type="Proteomes" id="UP000813427">
    <property type="component" value="Unassembled WGS sequence"/>
</dbReference>
<evidence type="ECO:0000256" key="1">
    <source>
        <dbReference type="SAM" id="MobiDB-lite"/>
    </source>
</evidence>
<dbReference type="CDD" id="cd18186">
    <property type="entry name" value="BTB_POZ_ZBTB_KLHL-like"/>
    <property type="match status" value="1"/>
</dbReference>
<dbReference type="PROSITE" id="PS50097">
    <property type="entry name" value="BTB"/>
    <property type="match status" value="1"/>
</dbReference>
<organism evidence="3 4">
    <name type="scientific">Fusarium tricinctum</name>
    <dbReference type="NCBI Taxonomy" id="61284"/>
    <lineage>
        <taxon>Eukaryota</taxon>
        <taxon>Fungi</taxon>
        <taxon>Dikarya</taxon>
        <taxon>Ascomycota</taxon>
        <taxon>Pezizomycotina</taxon>
        <taxon>Sordariomycetes</taxon>
        <taxon>Hypocreomycetidae</taxon>
        <taxon>Hypocreales</taxon>
        <taxon>Nectriaceae</taxon>
        <taxon>Fusarium</taxon>
        <taxon>Fusarium tricinctum species complex</taxon>
    </lineage>
</organism>
<dbReference type="Gene3D" id="3.30.710.10">
    <property type="entry name" value="Potassium Channel Kv1.1, Chain A"/>
    <property type="match status" value="1"/>
</dbReference>
<dbReference type="EMBL" id="JAGPXF010000004">
    <property type="protein sequence ID" value="KAH7245235.1"/>
    <property type="molecule type" value="Genomic_DNA"/>
</dbReference>
<dbReference type="InterPro" id="IPR000210">
    <property type="entry name" value="BTB/POZ_dom"/>
</dbReference>
<reference evidence="3" key="1">
    <citation type="journal article" date="2021" name="Nat. Commun.">
        <title>Genetic determinants of endophytism in the Arabidopsis root mycobiome.</title>
        <authorList>
            <person name="Mesny F."/>
            <person name="Miyauchi S."/>
            <person name="Thiergart T."/>
            <person name="Pickel B."/>
            <person name="Atanasova L."/>
            <person name="Karlsson M."/>
            <person name="Huettel B."/>
            <person name="Barry K.W."/>
            <person name="Haridas S."/>
            <person name="Chen C."/>
            <person name="Bauer D."/>
            <person name="Andreopoulos W."/>
            <person name="Pangilinan J."/>
            <person name="LaButti K."/>
            <person name="Riley R."/>
            <person name="Lipzen A."/>
            <person name="Clum A."/>
            <person name="Drula E."/>
            <person name="Henrissat B."/>
            <person name="Kohler A."/>
            <person name="Grigoriev I.V."/>
            <person name="Martin F.M."/>
            <person name="Hacquard S."/>
        </authorList>
    </citation>
    <scope>NUCLEOTIDE SEQUENCE</scope>
    <source>
        <strain evidence="3">MPI-SDFR-AT-0068</strain>
    </source>
</reference>
<dbReference type="SUPFAM" id="SSF54695">
    <property type="entry name" value="POZ domain"/>
    <property type="match status" value="1"/>
</dbReference>
<gene>
    <name evidence="3" type="ORF">BKA59DRAFT_555215</name>
</gene>
<dbReference type="OrthoDB" id="6359816at2759"/>
<evidence type="ECO:0000259" key="2">
    <source>
        <dbReference type="PROSITE" id="PS50097"/>
    </source>
</evidence>
<feature type="compositionally biased region" description="Polar residues" evidence="1">
    <location>
        <begin position="152"/>
        <end position="171"/>
    </location>
</feature>
<dbReference type="SMART" id="SM00225">
    <property type="entry name" value="BTB"/>
    <property type="match status" value="1"/>
</dbReference>